<gene>
    <name evidence="2" type="ordered locus">SBG_1708</name>
</gene>
<evidence type="ECO:0000256" key="1">
    <source>
        <dbReference type="SAM" id="Phobius"/>
    </source>
</evidence>
<organism evidence="2 3">
    <name type="scientific">Salmonella bongori (strain ATCC 43975 / DSM 13772 / NCTC 12419)</name>
    <dbReference type="NCBI Taxonomy" id="218493"/>
    <lineage>
        <taxon>Bacteria</taxon>
        <taxon>Pseudomonadati</taxon>
        <taxon>Pseudomonadota</taxon>
        <taxon>Gammaproteobacteria</taxon>
        <taxon>Enterobacterales</taxon>
        <taxon>Enterobacteriaceae</taxon>
        <taxon>Salmonella</taxon>
    </lineage>
</organism>
<dbReference type="eggNOG" id="ENOG5033EW4">
    <property type="taxonomic scope" value="Bacteria"/>
</dbReference>
<keyword evidence="1" id="KW-0812">Transmembrane</keyword>
<keyword evidence="1" id="KW-1133">Transmembrane helix</keyword>
<dbReference type="Proteomes" id="UP000000289">
    <property type="component" value="Chromosome"/>
</dbReference>
<evidence type="ECO:0000313" key="2">
    <source>
        <dbReference type="EMBL" id="CCC30784.1"/>
    </source>
</evidence>
<dbReference type="EMBL" id="FR877557">
    <property type="protein sequence ID" value="CCC30784.1"/>
    <property type="molecule type" value="Genomic_DNA"/>
</dbReference>
<dbReference type="AlphaFoldDB" id="A0A0K0HBN5"/>
<accession>A0A0K0HBN5</accession>
<protein>
    <submittedName>
        <fullName evidence="2">Uncharacterized protein</fullName>
    </submittedName>
</protein>
<dbReference type="GeneID" id="44980717"/>
<dbReference type="KEGG" id="sbg:SBG_1708"/>
<reference evidence="2 3" key="1">
    <citation type="journal article" date="2011" name="PLoS Pathog.">
        <title>Salmonella bongori provides insights into the evolution of the Salmonellae.</title>
        <authorList>
            <person name="Fookes M."/>
            <person name="Schroeder G.N."/>
            <person name="Langridge G.C."/>
            <person name="Blondel C.J."/>
            <person name="Mammina C."/>
            <person name="Connor T.R."/>
            <person name="Seth-Smith H."/>
            <person name="Vernikos G.S."/>
            <person name="Robinson K.S."/>
            <person name="Sanders M."/>
            <person name="Petty N.K."/>
            <person name="Kingsley R.A."/>
            <person name="Baumler A.J."/>
            <person name="Nuccio S.P."/>
            <person name="Contreras I."/>
            <person name="Santiviago C.A."/>
            <person name="Maskell D."/>
            <person name="Barrow P."/>
            <person name="Humphrey T."/>
            <person name="Nastasi A."/>
            <person name="Roberts M."/>
            <person name="Frankel G."/>
            <person name="Parkhill J."/>
            <person name="Dougan G."/>
            <person name="Thomson N.R."/>
        </authorList>
    </citation>
    <scope>NUCLEOTIDE SEQUENCE [LARGE SCALE GENOMIC DNA]</scope>
    <source>
        <strain evidence="3">ATCC 43975 / DSM 13772 / NCTC 12419</strain>
    </source>
</reference>
<keyword evidence="1" id="KW-0472">Membrane</keyword>
<proteinExistence type="predicted"/>
<evidence type="ECO:0000313" key="3">
    <source>
        <dbReference type="Proteomes" id="UP000000289"/>
    </source>
</evidence>
<dbReference type="RefSeq" id="WP_000076084.1">
    <property type="nucleotide sequence ID" value="NC_015761.1"/>
</dbReference>
<feature type="transmembrane region" description="Helical" evidence="1">
    <location>
        <begin position="30"/>
        <end position="62"/>
    </location>
</feature>
<sequence length="158" mass="17790">MSQDEISYQILYRYNLEKLYSIFTRRVDNVLSFVLIFLGVIVIVNVGSAFMLGLSIVGIAVLKMLCRFDTRSIHADRQSRAWLKLFNTRHHFSSKKALFLTITSLTQEESDVWSILIGPAVLMTETALGKTSSEKLTAVEKLCAFLCGATKACSFDHD</sequence>
<name>A0A0K0HBN5_SALBC</name>